<proteinExistence type="predicted"/>
<dbReference type="InterPro" id="IPR036637">
    <property type="entry name" value="Phosphohistidine_dom_sf"/>
</dbReference>
<feature type="domain" description="PEP-utilising enzyme mobile" evidence="2">
    <location>
        <begin position="136"/>
        <end position="206"/>
    </location>
</feature>
<feature type="region of interest" description="Disordered" evidence="1">
    <location>
        <begin position="79"/>
        <end position="111"/>
    </location>
</feature>
<gene>
    <name evidence="3" type="ORF">ACFQRB_20545</name>
</gene>
<protein>
    <submittedName>
        <fullName evidence="3">PEP-utilizing enzyme</fullName>
    </submittedName>
</protein>
<feature type="region of interest" description="Disordered" evidence="1">
    <location>
        <begin position="212"/>
        <end position="286"/>
    </location>
</feature>
<evidence type="ECO:0000313" key="3">
    <source>
        <dbReference type="EMBL" id="MFC7138216.1"/>
    </source>
</evidence>
<dbReference type="PANTHER" id="PTHR43615">
    <property type="entry name" value="PHOSPHOENOLPYRUVATE SYNTHASE-RELATED"/>
    <property type="match status" value="1"/>
</dbReference>
<accession>A0ABD5XWA3</accession>
<keyword evidence="4" id="KW-1185">Reference proteome</keyword>
<feature type="compositionally biased region" description="Low complexity" evidence="1">
    <location>
        <begin position="239"/>
        <end position="254"/>
    </location>
</feature>
<dbReference type="AlphaFoldDB" id="A0ABD5XWA3"/>
<comment type="caution">
    <text evidence="3">The sequence shown here is derived from an EMBL/GenBank/DDBJ whole genome shotgun (WGS) entry which is preliminary data.</text>
</comment>
<feature type="compositionally biased region" description="Basic residues" evidence="1">
    <location>
        <begin position="221"/>
        <end position="238"/>
    </location>
</feature>
<organism evidence="3 4">
    <name type="scientific">Halobaculum litoreum</name>
    <dbReference type="NCBI Taxonomy" id="3031998"/>
    <lineage>
        <taxon>Archaea</taxon>
        <taxon>Methanobacteriati</taxon>
        <taxon>Methanobacteriota</taxon>
        <taxon>Stenosarchaea group</taxon>
        <taxon>Halobacteria</taxon>
        <taxon>Halobacteriales</taxon>
        <taxon>Haloferacaceae</taxon>
        <taxon>Halobaculum</taxon>
    </lineage>
</organism>
<name>A0ABD5XWA3_9EURY</name>
<dbReference type="Gene3D" id="3.50.30.10">
    <property type="entry name" value="Phosphohistidine domain"/>
    <property type="match status" value="1"/>
</dbReference>
<reference evidence="3 4" key="1">
    <citation type="journal article" date="2019" name="Int. J. Syst. Evol. Microbiol.">
        <title>The Global Catalogue of Microorganisms (GCM) 10K type strain sequencing project: providing services to taxonomists for standard genome sequencing and annotation.</title>
        <authorList>
            <consortium name="The Broad Institute Genomics Platform"/>
            <consortium name="The Broad Institute Genome Sequencing Center for Infectious Disease"/>
            <person name="Wu L."/>
            <person name="Ma J."/>
        </authorList>
    </citation>
    <scope>NUCLEOTIDE SEQUENCE [LARGE SCALE GENOMIC DNA]</scope>
    <source>
        <strain evidence="3 4">DT92</strain>
    </source>
</reference>
<dbReference type="InterPro" id="IPR051549">
    <property type="entry name" value="PEP_Utilizing_Enz"/>
</dbReference>
<evidence type="ECO:0000256" key="1">
    <source>
        <dbReference type="SAM" id="MobiDB-lite"/>
    </source>
</evidence>
<evidence type="ECO:0000259" key="2">
    <source>
        <dbReference type="Pfam" id="PF00391"/>
    </source>
</evidence>
<dbReference type="EMBL" id="JBHSZG010000009">
    <property type="protein sequence ID" value="MFC7138216.1"/>
    <property type="molecule type" value="Genomic_DNA"/>
</dbReference>
<dbReference type="InterPro" id="IPR008279">
    <property type="entry name" value="PEP-util_enz_mobile_dom"/>
</dbReference>
<dbReference type="Proteomes" id="UP001596368">
    <property type="component" value="Unassembled WGS sequence"/>
</dbReference>
<evidence type="ECO:0000313" key="4">
    <source>
        <dbReference type="Proteomes" id="UP001596368"/>
    </source>
</evidence>
<dbReference type="Pfam" id="PF00391">
    <property type="entry name" value="PEP-utilizers"/>
    <property type="match status" value="1"/>
</dbReference>
<dbReference type="SUPFAM" id="SSF52009">
    <property type="entry name" value="Phosphohistidine domain"/>
    <property type="match status" value="1"/>
</dbReference>
<dbReference type="PANTHER" id="PTHR43615:SF1">
    <property type="entry name" value="PPDK_N DOMAIN-CONTAINING PROTEIN"/>
    <property type="match status" value="1"/>
</dbReference>
<sequence>MYRGGLATRELPKFALARLLDGLRRESLAAGRELADAGALPEADAVWLLTLEELRDGLTDPRSLAGIDVSERRRAFERARGTTAPHLVTSDGEVPRATAPTDAEPAPNRLVGTGAAPGVVEGTVKVVTDPADAVLEAGEVLVAPYTDPGWTPLFTAAAAVVTEVGGRLTHGSLVAREYGIPSVVAVADATTVLRTGERVRVDGTAGTVELLERDAATPPPRRPRRRRRPDRTRRRTPTRSRGPSSPTTPSTPGTTRRDIARRPRGRTSRVPSSVVPFAPFGNRGPA</sequence>